<dbReference type="Proteomes" id="UP000316213">
    <property type="component" value="Unassembled WGS sequence"/>
</dbReference>
<organism evidence="1 2">
    <name type="scientific">Neorhodopirellula pilleata</name>
    <dbReference type="NCBI Taxonomy" id="2714738"/>
    <lineage>
        <taxon>Bacteria</taxon>
        <taxon>Pseudomonadati</taxon>
        <taxon>Planctomycetota</taxon>
        <taxon>Planctomycetia</taxon>
        <taxon>Pirellulales</taxon>
        <taxon>Pirellulaceae</taxon>
        <taxon>Neorhodopirellula</taxon>
    </lineage>
</organism>
<proteinExistence type="predicted"/>
<accession>A0A5C6AZC5</accession>
<sequence>MRAWSRTAGKLVTMRCFGRSRQSVVLGGRDVELAGGSGSSGQQVFRSCATQACGDSLLDGEVAIRNRNNS</sequence>
<evidence type="ECO:0000313" key="1">
    <source>
        <dbReference type="EMBL" id="TWU03504.1"/>
    </source>
</evidence>
<evidence type="ECO:0000313" key="2">
    <source>
        <dbReference type="Proteomes" id="UP000316213"/>
    </source>
</evidence>
<protein>
    <submittedName>
        <fullName evidence="1">Uncharacterized protein</fullName>
    </submittedName>
</protein>
<name>A0A5C6AZC5_9BACT</name>
<dbReference type="EMBL" id="SJPM01000001">
    <property type="protein sequence ID" value="TWU03504.1"/>
    <property type="molecule type" value="Genomic_DNA"/>
</dbReference>
<dbReference type="AlphaFoldDB" id="A0A5C6AZC5"/>
<reference evidence="1 2" key="1">
    <citation type="submission" date="2019-02" db="EMBL/GenBank/DDBJ databases">
        <title>Deep-cultivation of Planctomycetes and their phenomic and genomic characterization uncovers novel biology.</title>
        <authorList>
            <person name="Wiegand S."/>
            <person name="Jogler M."/>
            <person name="Boedeker C."/>
            <person name="Pinto D."/>
            <person name="Vollmers J."/>
            <person name="Rivas-Marin E."/>
            <person name="Kohn T."/>
            <person name="Peeters S.H."/>
            <person name="Heuer A."/>
            <person name="Rast P."/>
            <person name="Oberbeckmann S."/>
            <person name="Bunk B."/>
            <person name="Jeske O."/>
            <person name="Meyerdierks A."/>
            <person name="Storesund J.E."/>
            <person name="Kallscheuer N."/>
            <person name="Luecker S."/>
            <person name="Lage O.M."/>
            <person name="Pohl T."/>
            <person name="Merkel B.J."/>
            <person name="Hornburger P."/>
            <person name="Mueller R.-W."/>
            <person name="Bruemmer F."/>
            <person name="Labrenz M."/>
            <person name="Spormann A.M."/>
            <person name="Op Den Camp H."/>
            <person name="Overmann J."/>
            <person name="Amann R."/>
            <person name="Jetten M.S.M."/>
            <person name="Mascher T."/>
            <person name="Medema M.H."/>
            <person name="Devos D.P."/>
            <person name="Kaster A.-K."/>
            <person name="Ovreas L."/>
            <person name="Rohde M."/>
            <person name="Galperin M.Y."/>
            <person name="Jogler C."/>
        </authorList>
    </citation>
    <scope>NUCLEOTIDE SEQUENCE [LARGE SCALE GENOMIC DNA]</scope>
    <source>
        <strain evidence="1 2">Pla100</strain>
    </source>
</reference>
<keyword evidence="2" id="KW-1185">Reference proteome</keyword>
<gene>
    <name evidence="1" type="ORF">Pla100_04310</name>
</gene>
<comment type="caution">
    <text evidence="1">The sequence shown here is derived from an EMBL/GenBank/DDBJ whole genome shotgun (WGS) entry which is preliminary data.</text>
</comment>